<dbReference type="InterPro" id="IPR032466">
    <property type="entry name" value="Metal_Hydrolase"/>
</dbReference>
<protein>
    <submittedName>
        <fullName evidence="1">TatD family hydrolase</fullName>
    </submittedName>
</protein>
<accession>A0ABV8NQI8</accession>
<dbReference type="InterPro" id="IPR001130">
    <property type="entry name" value="TatD-like"/>
</dbReference>
<evidence type="ECO:0000313" key="2">
    <source>
        <dbReference type="Proteomes" id="UP001595792"/>
    </source>
</evidence>
<sequence length="221" mass="24899">MNFLDIHTHKAAQENGTTSIQSLSLTSDVFLAMPKTKPISIGLHPWYARLDKLELQMKYLSVLANQTNVKLIGECGLDKLKGEHLENQIAILEKQIALAEKLNKPLILHCVKAFSELIEIKDRLKVKVPMIIHGFNKNEALGKQLLNKGFLLSFGKTILNKNSGAAKLIQNHDNFFLETDDSETSIEEIYQAVSNLKNCSIDELKALIFANWKKLNLTPYT</sequence>
<dbReference type="RefSeq" id="WP_378963230.1">
    <property type="nucleotide sequence ID" value="NZ_JBHRXC010000016.1"/>
</dbReference>
<name>A0ABV8NQI8_9SPHI</name>
<keyword evidence="1" id="KW-0378">Hydrolase</keyword>
<evidence type="ECO:0000313" key="1">
    <source>
        <dbReference type="EMBL" id="MFC4199174.1"/>
    </source>
</evidence>
<dbReference type="GO" id="GO:0016787">
    <property type="term" value="F:hydrolase activity"/>
    <property type="evidence" value="ECO:0007669"/>
    <property type="project" value="UniProtKB-KW"/>
</dbReference>
<organism evidence="1 2">
    <name type="scientific">Pedobacter jamesrossensis</name>
    <dbReference type="NCBI Taxonomy" id="1908238"/>
    <lineage>
        <taxon>Bacteria</taxon>
        <taxon>Pseudomonadati</taxon>
        <taxon>Bacteroidota</taxon>
        <taxon>Sphingobacteriia</taxon>
        <taxon>Sphingobacteriales</taxon>
        <taxon>Sphingobacteriaceae</taxon>
        <taxon>Pedobacter</taxon>
    </lineage>
</organism>
<keyword evidence="2" id="KW-1185">Reference proteome</keyword>
<dbReference type="PIRSF" id="PIRSF005902">
    <property type="entry name" value="DNase_TatD"/>
    <property type="match status" value="1"/>
</dbReference>
<comment type="caution">
    <text evidence="1">The sequence shown here is derived from an EMBL/GenBank/DDBJ whole genome shotgun (WGS) entry which is preliminary data.</text>
</comment>
<gene>
    <name evidence="1" type="ORF">ACFOUY_20875</name>
</gene>
<dbReference type="Gene3D" id="3.20.20.140">
    <property type="entry name" value="Metal-dependent hydrolases"/>
    <property type="match status" value="1"/>
</dbReference>
<dbReference type="EMBL" id="JBHSBY010000146">
    <property type="protein sequence ID" value="MFC4199174.1"/>
    <property type="molecule type" value="Genomic_DNA"/>
</dbReference>
<dbReference type="Proteomes" id="UP001595792">
    <property type="component" value="Unassembled WGS sequence"/>
</dbReference>
<dbReference type="PANTHER" id="PTHR46124:SF2">
    <property type="entry name" value="D-AMINOACYL-TRNA DEACYLASE"/>
    <property type="match status" value="1"/>
</dbReference>
<dbReference type="PANTHER" id="PTHR46124">
    <property type="entry name" value="D-AMINOACYL-TRNA DEACYLASE"/>
    <property type="match status" value="1"/>
</dbReference>
<proteinExistence type="predicted"/>
<dbReference type="SUPFAM" id="SSF51556">
    <property type="entry name" value="Metallo-dependent hydrolases"/>
    <property type="match status" value="1"/>
</dbReference>
<reference evidence="2" key="1">
    <citation type="journal article" date="2019" name="Int. J. Syst. Evol. Microbiol.">
        <title>The Global Catalogue of Microorganisms (GCM) 10K type strain sequencing project: providing services to taxonomists for standard genome sequencing and annotation.</title>
        <authorList>
            <consortium name="The Broad Institute Genomics Platform"/>
            <consortium name="The Broad Institute Genome Sequencing Center for Infectious Disease"/>
            <person name="Wu L."/>
            <person name="Ma J."/>
        </authorList>
    </citation>
    <scope>NUCLEOTIDE SEQUENCE [LARGE SCALE GENOMIC DNA]</scope>
    <source>
        <strain evidence="2">CCM 8689</strain>
    </source>
</reference>
<dbReference type="Pfam" id="PF01026">
    <property type="entry name" value="TatD_DNase"/>
    <property type="match status" value="1"/>
</dbReference>